<dbReference type="Proteomes" id="UP000184330">
    <property type="component" value="Unassembled WGS sequence"/>
</dbReference>
<proteinExistence type="predicted"/>
<protein>
    <submittedName>
        <fullName evidence="1">Uncharacterized protein</fullName>
    </submittedName>
</protein>
<reference evidence="1 2" key="1">
    <citation type="submission" date="2016-03" db="EMBL/GenBank/DDBJ databases">
        <authorList>
            <person name="Ploux O."/>
        </authorList>
    </citation>
    <scope>NUCLEOTIDE SEQUENCE [LARGE SCALE GENOMIC DNA]</scope>
    <source>
        <strain evidence="1 2">UAMH 11012</strain>
    </source>
</reference>
<sequence>MSIQHIELYKCKHSQFTDLEPCNDRDPNYGICLGKGVKKNTIKRKENCKSCLESERDGRKLGVLPGVDKAQASSIGEGSCPELEAGGREAGQAAGIQDNTVGVIYHRGEEPWRHAWIWWYI</sequence>
<gene>
    <name evidence="1" type="ORF">PAC_17058</name>
</gene>
<dbReference type="AlphaFoldDB" id="A0A1L7XQ60"/>
<organism evidence="1 2">
    <name type="scientific">Phialocephala subalpina</name>
    <dbReference type="NCBI Taxonomy" id="576137"/>
    <lineage>
        <taxon>Eukaryota</taxon>
        <taxon>Fungi</taxon>
        <taxon>Dikarya</taxon>
        <taxon>Ascomycota</taxon>
        <taxon>Pezizomycotina</taxon>
        <taxon>Leotiomycetes</taxon>
        <taxon>Helotiales</taxon>
        <taxon>Mollisiaceae</taxon>
        <taxon>Phialocephala</taxon>
        <taxon>Phialocephala fortinii species complex</taxon>
    </lineage>
</organism>
<dbReference type="EMBL" id="FJOG01000042">
    <property type="protein sequence ID" value="CZR67159.1"/>
    <property type="molecule type" value="Genomic_DNA"/>
</dbReference>
<evidence type="ECO:0000313" key="2">
    <source>
        <dbReference type="Proteomes" id="UP000184330"/>
    </source>
</evidence>
<name>A0A1L7XQ60_9HELO</name>
<keyword evidence="2" id="KW-1185">Reference proteome</keyword>
<evidence type="ECO:0000313" key="1">
    <source>
        <dbReference type="EMBL" id="CZR67159.1"/>
    </source>
</evidence>
<accession>A0A1L7XQ60</accession>